<evidence type="ECO:0000256" key="1">
    <source>
        <dbReference type="SAM" id="Phobius"/>
    </source>
</evidence>
<reference evidence="2" key="1">
    <citation type="submission" date="2023-02" db="EMBL/GenBank/DDBJ databases">
        <title>Georgenia sp.10Sc9-8, isolated from a soil sample collected from the Taklamakan desert.</title>
        <authorList>
            <person name="Liu S."/>
        </authorList>
    </citation>
    <scope>NUCLEOTIDE SEQUENCE</scope>
    <source>
        <strain evidence="2">10Sc9-8</strain>
    </source>
</reference>
<keyword evidence="1" id="KW-0472">Membrane</keyword>
<gene>
    <name evidence="2" type="ORF">PU560_05010</name>
</gene>
<feature type="transmembrane region" description="Helical" evidence="1">
    <location>
        <begin position="191"/>
        <end position="220"/>
    </location>
</feature>
<feature type="transmembrane region" description="Helical" evidence="1">
    <location>
        <begin position="67"/>
        <end position="92"/>
    </location>
</feature>
<evidence type="ECO:0000313" key="2">
    <source>
        <dbReference type="EMBL" id="MDD9205827.1"/>
    </source>
</evidence>
<evidence type="ECO:0000313" key="3">
    <source>
        <dbReference type="Proteomes" id="UP001165561"/>
    </source>
</evidence>
<comment type="caution">
    <text evidence="2">The sequence shown here is derived from an EMBL/GenBank/DDBJ whole genome shotgun (WGS) entry which is preliminary data.</text>
</comment>
<feature type="transmembrane region" description="Helical" evidence="1">
    <location>
        <begin position="40"/>
        <end position="61"/>
    </location>
</feature>
<keyword evidence="3" id="KW-1185">Reference proteome</keyword>
<feature type="transmembrane region" description="Helical" evidence="1">
    <location>
        <begin position="128"/>
        <end position="148"/>
    </location>
</feature>
<feature type="transmembrane region" description="Helical" evidence="1">
    <location>
        <begin position="99"/>
        <end position="122"/>
    </location>
</feature>
<sequence length="230" mass="22833">MSTTNPSHAPACEHCDDSVPHTHLDVRAVVDGERARARRIAVLELALAAVLLAGATVLAVVRDEPGALWAAVVVAVGWVVATAVGVGVTGVLRARSSDVGALLGGSLTAAAGVPVVAVAVALVVPGGALVAVTAAAAWLGCTAVAELVRARAWRRLLLEPGPAGERARGRAVAGDAPGTARTVLRWTAPGVLVGACVWLVGLVPAVVVVLVPLSVALAVVRARATGAVSG</sequence>
<proteinExistence type="predicted"/>
<protein>
    <submittedName>
        <fullName evidence="2">Uncharacterized protein</fullName>
    </submittedName>
</protein>
<dbReference type="Proteomes" id="UP001165561">
    <property type="component" value="Unassembled WGS sequence"/>
</dbReference>
<accession>A0ABT5TV40</accession>
<keyword evidence="1" id="KW-0812">Transmembrane</keyword>
<organism evidence="2 3">
    <name type="scientific">Georgenia halotolerans</name>
    <dbReference type="NCBI Taxonomy" id="3028317"/>
    <lineage>
        <taxon>Bacteria</taxon>
        <taxon>Bacillati</taxon>
        <taxon>Actinomycetota</taxon>
        <taxon>Actinomycetes</taxon>
        <taxon>Micrococcales</taxon>
        <taxon>Bogoriellaceae</taxon>
        <taxon>Georgenia</taxon>
    </lineage>
</organism>
<name>A0ABT5TV40_9MICO</name>
<keyword evidence="1" id="KW-1133">Transmembrane helix</keyword>
<dbReference type="EMBL" id="JARACI010000673">
    <property type="protein sequence ID" value="MDD9205827.1"/>
    <property type="molecule type" value="Genomic_DNA"/>
</dbReference>